<dbReference type="PANTHER" id="PTHR11806:SF0">
    <property type="entry name" value="PROTEIN MTO1 HOMOLOG, MITOCHONDRIAL"/>
    <property type="match status" value="1"/>
</dbReference>
<keyword evidence="7" id="KW-1185">Reference proteome</keyword>
<organism evidence="8">
    <name type="scientific">Anisakis simplex</name>
    <name type="common">Herring worm</name>
    <dbReference type="NCBI Taxonomy" id="6269"/>
    <lineage>
        <taxon>Eukaryota</taxon>
        <taxon>Metazoa</taxon>
        <taxon>Ecdysozoa</taxon>
        <taxon>Nematoda</taxon>
        <taxon>Chromadorea</taxon>
        <taxon>Rhabditida</taxon>
        <taxon>Spirurina</taxon>
        <taxon>Ascaridomorpha</taxon>
        <taxon>Ascaridoidea</taxon>
        <taxon>Anisakidae</taxon>
        <taxon>Anisakis</taxon>
        <taxon>Anisakis simplex complex</taxon>
    </lineage>
</organism>
<evidence type="ECO:0000313" key="7">
    <source>
        <dbReference type="Proteomes" id="UP000267096"/>
    </source>
</evidence>
<dbReference type="GO" id="GO:0070899">
    <property type="term" value="P:mitochondrial tRNA wobble uridine modification"/>
    <property type="evidence" value="ECO:0007669"/>
    <property type="project" value="UniProtKB-ARBA"/>
</dbReference>
<dbReference type="GO" id="GO:0030488">
    <property type="term" value="P:tRNA methylation"/>
    <property type="evidence" value="ECO:0007669"/>
    <property type="project" value="TreeGrafter"/>
</dbReference>
<evidence type="ECO:0000256" key="2">
    <source>
        <dbReference type="ARBA" id="ARBA00007653"/>
    </source>
</evidence>
<dbReference type="InterPro" id="IPR047001">
    <property type="entry name" value="MnmG_C_subdom"/>
</dbReference>
<reference evidence="8" key="1">
    <citation type="submission" date="2017-02" db="UniProtKB">
        <authorList>
            <consortium name="WormBaseParasite"/>
        </authorList>
    </citation>
    <scope>IDENTIFICATION</scope>
</reference>
<dbReference type="FunFam" id="1.10.150.570:FF:000001">
    <property type="entry name" value="tRNA uridine 5-carboxymethylaminomethyl modification enzyme MnmG"/>
    <property type="match status" value="1"/>
</dbReference>
<dbReference type="WBParaSite" id="ASIM_0002079501-mRNA-1">
    <property type="protein sequence ID" value="ASIM_0002079501-mRNA-1"/>
    <property type="gene ID" value="ASIM_0002079501"/>
</dbReference>
<feature type="domain" description="tRNA uridine 5-carboxymethylaminomethyl modification enzyme C-terminal subdomain" evidence="5">
    <location>
        <begin position="65"/>
        <end position="134"/>
    </location>
</feature>
<dbReference type="Pfam" id="PF13932">
    <property type="entry name" value="SAM_GIDA_C"/>
    <property type="match status" value="1"/>
</dbReference>
<keyword evidence="4" id="KW-0274">FAD</keyword>
<evidence type="ECO:0000256" key="1">
    <source>
        <dbReference type="ARBA" id="ARBA00001974"/>
    </source>
</evidence>
<name>A0A0M3KIH6_ANISI</name>
<gene>
    <name evidence="6" type="ORF">ASIM_LOCUS20174</name>
</gene>
<comment type="cofactor">
    <cofactor evidence="1">
        <name>FAD</name>
        <dbReference type="ChEBI" id="CHEBI:57692"/>
    </cofactor>
</comment>
<dbReference type="GO" id="GO:0005829">
    <property type="term" value="C:cytosol"/>
    <property type="evidence" value="ECO:0007669"/>
    <property type="project" value="TreeGrafter"/>
</dbReference>
<dbReference type="Proteomes" id="UP000267096">
    <property type="component" value="Unassembled WGS sequence"/>
</dbReference>
<comment type="similarity">
    <text evidence="2">Belongs to the MnmG family.</text>
</comment>
<dbReference type="GO" id="GO:0005739">
    <property type="term" value="C:mitochondrion"/>
    <property type="evidence" value="ECO:0007669"/>
    <property type="project" value="GOC"/>
</dbReference>
<accession>A0A0M3KIH6</accession>
<keyword evidence="3" id="KW-0285">Flavoprotein</keyword>
<evidence type="ECO:0000313" key="6">
    <source>
        <dbReference type="EMBL" id="VDK74807.1"/>
    </source>
</evidence>
<dbReference type="SMART" id="SM01228">
    <property type="entry name" value="GIDA_assoc_3"/>
    <property type="match status" value="1"/>
</dbReference>
<evidence type="ECO:0000256" key="4">
    <source>
        <dbReference type="ARBA" id="ARBA00022827"/>
    </source>
</evidence>
<evidence type="ECO:0000259" key="5">
    <source>
        <dbReference type="SMART" id="SM01228"/>
    </source>
</evidence>
<evidence type="ECO:0000313" key="8">
    <source>
        <dbReference type="WBParaSite" id="ASIM_0002079501-mRNA-1"/>
    </source>
</evidence>
<reference evidence="6 7" key="2">
    <citation type="submission" date="2018-11" db="EMBL/GenBank/DDBJ databases">
        <authorList>
            <consortium name="Pathogen Informatics"/>
        </authorList>
    </citation>
    <scope>NUCLEOTIDE SEQUENCE [LARGE SCALE GENOMIC DNA]</scope>
</reference>
<dbReference type="AlphaFoldDB" id="A0A0M3KIH6"/>
<dbReference type="PANTHER" id="PTHR11806">
    <property type="entry name" value="GLUCOSE INHIBITED DIVISION PROTEIN A"/>
    <property type="match status" value="1"/>
</dbReference>
<protein>
    <submittedName>
        <fullName evidence="8">Protein MTO1 homolog, mitochondrial (inferred by orthology to a human protein)</fullName>
    </submittedName>
</protein>
<dbReference type="OrthoDB" id="3329at2759"/>
<sequence length="153" mass="17762">MSVSVLSAYEMLYRFDLPIAQLTNAFPTHLKDCIYDEDIITRIRNEGIYMQQHQRLTAKWVCFIVRFQRYLYIFQMDEVRRECATLIPQDINYATIDGLSFECKEKFEIWRPQNLAAASRIPGVTPQALCSLLRYLKAPTQSLANSIGESAKL</sequence>
<dbReference type="InterPro" id="IPR044920">
    <property type="entry name" value="MnmG_C_subdom_sf"/>
</dbReference>
<dbReference type="InterPro" id="IPR026904">
    <property type="entry name" value="MnmG_C"/>
</dbReference>
<dbReference type="GO" id="GO:0050660">
    <property type="term" value="F:flavin adenine dinucleotide binding"/>
    <property type="evidence" value="ECO:0007669"/>
    <property type="project" value="InterPro"/>
</dbReference>
<evidence type="ECO:0000256" key="3">
    <source>
        <dbReference type="ARBA" id="ARBA00022630"/>
    </source>
</evidence>
<dbReference type="InterPro" id="IPR002218">
    <property type="entry name" value="MnmG-rel"/>
</dbReference>
<proteinExistence type="inferred from homology"/>
<dbReference type="EMBL" id="UYRR01038865">
    <property type="protein sequence ID" value="VDK74807.1"/>
    <property type="molecule type" value="Genomic_DNA"/>
</dbReference>
<dbReference type="Gene3D" id="1.10.150.570">
    <property type="entry name" value="GidA associated domain, C-terminal subdomain"/>
    <property type="match status" value="1"/>
</dbReference>